<sequence>MIGKVIDMNISEAFVALQDNRTIQIGLAHLPSNCTIGSTVNINPTLCNMKNDNDNHILKGELS</sequence>
<protein>
    <submittedName>
        <fullName evidence="1">Uncharacterized protein</fullName>
    </submittedName>
</protein>
<dbReference type="RefSeq" id="WP_119969849.1">
    <property type="nucleotide sequence ID" value="NZ_CP032416.1"/>
</dbReference>
<organism evidence="1 2">
    <name type="scientific">Clostridium fermenticellae</name>
    <dbReference type="NCBI Taxonomy" id="2068654"/>
    <lineage>
        <taxon>Bacteria</taxon>
        <taxon>Bacillati</taxon>
        <taxon>Bacillota</taxon>
        <taxon>Clostridia</taxon>
        <taxon>Eubacteriales</taxon>
        <taxon>Clostridiaceae</taxon>
        <taxon>Clostridium</taxon>
    </lineage>
</organism>
<evidence type="ECO:0000313" key="2">
    <source>
        <dbReference type="Proteomes" id="UP000266301"/>
    </source>
</evidence>
<evidence type="ECO:0000313" key="1">
    <source>
        <dbReference type="EMBL" id="AYD39138.1"/>
    </source>
</evidence>
<proteinExistence type="predicted"/>
<dbReference type="EMBL" id="CP032416">
    <property type="protein sequence ID" value="AYD39138.1"/>
    <property type="molecule type" value="Genomic_DNA"/>
</dbReference>
<keyword evidence="2" id="KW-1185">Reference proteome</keyword>
<reference evidence="1 2" key="1">
    <citation type="journal article" date="2019" name="Int. J. Syst. Evol. Microbiol.">
        <title>Clostridium fermenticellae sp. nov., isolated from the mud in a fermentation cellar for the production of the Chinese liquor, baijiu.</title>
        <authorList>
            <person name="Xu P.X."/>
            <person name="Chai L.J."/>
            <person name="Qiu T."/>
            <person name="Zhang X.J."/>
            <person name="Lu Z.M."/>
            <person name="Xiao C."/>
            <person name="Wang S.T."/>
            <person name="Shen C.H."/>
            <person name="Shi J.S."/>
            <person name="Xu Z.H."/>
        </authorList>
    </citation>
    <scope>NUCLEOTIDE SEQUENCE [LARGE SCALE GENOMIC DNA]</scope>
    <source>
        <strain evidence="1 2">JN500901</strain>
    </source>
</reference>
<accession>A0A386H0H1</accession>
<dbReference type="AlphaFoldDB" id="A0A386H0H1"/>
<dbReference type="KEGG" id="cfer:D4Z93_00585"/>
<dbReference type="OrthoDB" id="1913811at2"/>
<name>A0A386H0H1_9CLOT</name>
<dbReference type="Proteomes" id="UP000266301">
    <property type="component" value="Chromosome"/>
</dbReference>
<gene>
    <name evidence="1" type="ORF">D4Z93_00585</name>
</gene>